<evidence type="ECO:0000313" key="2">
    <source>
        <dbReference type="Proteomes" id="UP000035034"/>
    </source>
</evidence>
<evidence type="ECO:0000313" key="1">
    <source>
        <dbReference type="EMBL" id="GAB20243.1"/>
    </source>
</evidence>
<keyword evidence="2" id="KW-1185">Reference proteome</keyword>
<sequence>MMTNPTDPNVSPTSAILGYSLGADVCGGILIPDASATGVSAGRISALMHLADPKAQTYQVGDRVRFIPRAGDGTRWWTVRASNEQYLVATRQAEFRPKGKLLYTVVDLVGWEHSYNNAGPGLVRSSLNTLGGGWELGPDGEGAQGILDVLVSGKWELSRRRAVSVTDIEVAPR</sequence>
<name>H0R592_9ACTN</name>
<dbReference type="Proteomes" id="UP000035034">
    <property type="component" value="Unassembled WGS sequence"/>
</dbReference>
<dbReference type="AlphaFoldDB" id="H0R592"/>
<dbReference type="eggNOG" id="ENOG5031YTY">
    <property type="taxonomic scope" value="Bacteria"/>
</dbReference>
<organism evidence="1 2">
    <name type="scientific">Gordonia effusa NBRC 100432</name>
    <dbReference type="NCBI Taxonomy" id="1077974"/>
    <lineage>
        <taxon>Bacteria</taxon>
        <taxon>Bacillati</taxon>
        <taxon>Actinomycetota</taxon>
        <taxon>Actinomycetes</taxon>
        <taxon>Mycobacteriales</taxon>
        <taxon>Gordoniaceae</taxon>
        <taxon>Gordonia</taxon>
    </lineage>
</organism>
<reference evidence="1 2" key="1">
    <citation type="submission" date="2011-12" db="EMBL/GenBank/DDBJ databases">
        <title>Whole genome shotgun sequence of Gordonia effusa NBRC 100432.</title>
        <authorList>
            <person name="Yoshida I."/>
            <person name="Takarada H."/>
            <person name="Hosoyama A."/>
            <person name="Tsuchikane K."/>
            <person name="Katsumata H."/>
            <person name="Yamazaki S."/>
            <person name="Fujita N."/>
        </authorList>
    </citation>
    <scope>NUCLEOTIDE SEQUENCE [LARGE SCALE GENOMIC DNA]</scope>
    <source>
        <strain evidence="1 2">NBRC 100432</strain>
    </source>
</reference>
<proteinExistence type="predicted"/>
<dbReference type="STRING" id="1077974.GOEFS_108_00030"/>
<accession>H0R592</accession>
<protein>
    <submittedName>
        <fullName evidence="1">Uncharacterized protein</fullName>
    </submittedName>
</protein>
<comment type="caution">
    <text evidence="1">The sequence shown here is derived from an EMBL/GenBank/DDBJ whole genome shotgun (WGS) entry which is preliminary data.</text>
</comment>
<dbReference type="EMBL" id="BAEH01000108">
    <property type="protein sequence ID" value="GAB20243.1"/>
    <property type="molecule type" value="Genomic_DNA"/>
</dbReference>
<gene>
    <name evidence="1" type="ORF">GOEFS_108_00030</name>
</gene>